<dbReference type="InterPro" id="IPR012577">
    <property type="entry name" value="NIPSNAP"/>
</dbReference>
<name>A0A076EIT9_RHOOP</name>
<evidence type="ECO:0000313" key="3">
    <source>
        <dbReference type="Proteomes" id="UP000028488"/>
    </source>
</evidence>
<proteinExistence type="predicted"/>
<dbReference type="SUPFAM" id="SSF54909">
    <property type="entry name" value="Dimeric alpha+beta barrel"/>
    <property type="match status" value="2"/>
</dbReference>
<dbReference type="Proteomes" id="UP000028488">
    <property type="component" value="Chromosome"/>
</dbReference>
<organism evidence="2 3">
    <name type="scientific">Rhodococcus opacus</name>
    <name type="common">Nocardia opaca</name>
    <dbReference type="NCBI Taxonomy" id="37919"/>
    <lineage>
        <taxon>Bacteria</taxon>
        <taxon>Bacillati</taxon>
        <taxon>Actinomycetota</taxon>
        <taxon>Actinomycetes</taxon>
        <taxon>Mycobacteriales</taxon>
        <taxon>Nocardiaceae</taxon>
        <taxon>Rhodococcus</taxon>
    </lineage>
</organism>
<dbReference type="RefSeq" id="WP_128638382.1">
    <property type="nucleotide sequence ID" value="NZ_CP008947.1"/>
</dbReference>
<dbReference type="Gene3D" id="3.30.70.100">
    <property type="match status" value="1"/>
</dbReference>
<dbReference type="EMBL" id="CP008947">
    <property type="protein sequence ID" value="AII03399.1"/>
    <property type="molecule type" value="Genomic_DNA"/>
</dbReference>
<evidence type="ECO:0000259" key="1">
    <source>
        <dbReference type="Pfam" id="PF07978"/>
    </source>
</evidence>
<accession>A0A076EIT9</accession>
<evidence type="ECO:0000313" key="2">
    <source>
        <dbReference type="EMBL" id="AII03399.1"/>
    </source>
</evidence>
<dbReference type="AlphaFoldDB" id="A0A076EIT9"/>
<protein>
    <recommendedName>
        <fullName evidence="1">NIPSNAP domain-containing protein</fullName>
    </recommendedName>
</protein>
<reference evidence="2 3" key="1">
    <citation type="submission" date="2014-07" db="EMBL/GenBank/DDBJ databases">
        <title>Genome Sequence of Rhodococcus opacus Strain R7, a Biodegrader of Mono- and Polycyclic Aromatic Hydrocarbons.</title>
        <authorList>
            <person name="Di Gennaro P."/>
            <person name="Zampolli J."/>
            <person name="Presti I."/>
            <person name="Cappelletti M."/>
            <person name="D'Ursi P."/>
            <person name="Orro A."/>
            <person name="Mezzelani A."/>
            <person name="Milanesi L."/>
        </authorList>
    </citation>
    <scope>NUCLEOTIDE SEQUENCE [LARGE SCALE GENOMIC DNA]</scope>
    <source>
        <strain evidence="2 3">R7</strain>
    </source>
</reference>
<dbReference type="Pfam" id="PF07978">
    <property type="entry name" value="NIPSNAP"/>
    <property type="match status" value="1"/>
</dbReference>
<dbReference type="eggNOG" id="ENOG50305ZK">
    <property type="taxonomic scope" value="Bacteria"/>
</dbReference>
<feature type="domain" description="NIPSNAP" evidence="1">
    <location>
        <begin position="127"/>
        <end position="221"/>
    </location>
</feature>
<dbReference type="InterPro" id="IPR011008">
    <property type="entry name" value="Dimeric_a/b-barrel"/>
</dbReference>
<sequence>MSSPRTAHITGEDQNRDAQAVRYEWSTIGFQLLNQSAASSAVDRWAQDGDDGGIYLGAWTSENGRLGRIWVLRRFPDSAAMLAARERLRLDGHPLASIDAIESVSVESFAPLPFMPLVETGTFGPAYEIRDYRLVPGGLTDTIAGWRKALPLRDPVDPITVVMYALDGPDRLLHIWPFKSPNERLAVRREVYEAGIWPPPGGPDVIRDADSTMVWPLPSSPLQ</sequence>
<gene>
    <name evidence="2" type="ORF">EP51_01635</name>
</gene>